<name>A0A4R3Y6V0_9PROT</name>
<evidence type="ECO:0000259" key="3">
    <source>
        <dbReference type="Pfam" id="PF03364"/>
    </source>
</evidence>
<keyword evidence="2" id="KW-0732">Signal</keyword>
<accession>A0A4R3Y6V0</accession>
<protein>
    <submittedName>
        <fullName evidence="4">Polyketide cyclase/dehydrase/lipid transport protein</fullName>
    </submittedName>
</protein>
<gene>
    <name evidence="4" type="ORF">EDC63_1057</name>
</gene>
<feature type="chain" id="PRO_5020923493" evidence="2">
    <location>
        <begin position="21"/>
        <end position="187"/>
    </location>
</feature>
<dbReference type="Proteomes" id="UP000295367">
    <property type="component" value="Unassembled WGS sequence"/>
</dbReference>
<evidence type="ECO:0000256" key="2">
    <source>
        <dbReference type="SAM" id="SignalP"/>
    </source>
</evidence>
<dbReference type="InterPro" id="IPR005031">
    <property type="entry name" value="COQ10_START"/>
</dbReference>
<dbReference type="AlphaFoldDB" id="A0A4R3Y6V0"/>
<dbReference type="EMBL" id="SMCO01000005">
    <property type="protein sequence ID" value="TCV87342.1"/>
    <property type="molecule type" value="Genomic_DNA"/>
</dbReference>
<feature type="domain" description="Coenzyme Q-binding protein COQ10 START" evidence="3">
    <location>
        <begin position="47"/>
        <end position="168"/>
    </location>
</feature>
<evidence type="ECO:0000313" key="4">
    <source>
        <dbReference type="EMBL" id="TCV87342.1"/>
    </source>
</evidence>
<evidence type="ECO:0000313" key="5">
    <source>
        <dbReference type="Proteomes" id="UP000295367"/>
    </source>
</evidence>
<evidence type="ECO:0000256" key="1">
    <source>
        <dbReference type="ARBA" id="ARBA00008918"/>
    </source>
</evidence>
<proteinExistence type="inferred from homology"/>
<dbReference type="RefSeq" id="WP_223248199.1">
    <property type="nucleotide sequence ID" value="NZ_BHVT01000017.1"/>
</dbReference>
<organism evidence="4 5">
    <name type="scientific">Sulfurirhabdus autotrophica</name>
    <dbReference type="NCBI Taxonomy" id="1706046"/>
    <lineage>
        <taxon>Bacteria</taxon>
        <taxon>Pseudomonadati</taxon>
        <taxon>Pseudomonadota</taxon>
        <taxon>Betaproteobacteria</taxon>
        <taxon>Nitrosomonadales</taxon>
        <taxon>Sulfuricellaceae</taxon>
        <taxon>Sulfurirhabdus</taxon>
    </lineage>
</organism>
<comment type="caution">
    <text evidence="4">The sequence shown here is derived from an EMBL/GenBank/DDBJ whole genome shotgun (WGS) entry which is preliminary data.</text>
</comment>
<dbReference type="SUPFAM" id="SSF55961">
    <property type="entry name" value="Bet v1-like"/>
    <property type="match status" value="1"/>
</dbReference>
<feature type="signal peptide" evidence="2">
    <location>
        <begin position="1"/>
        <end position="20"/>
    </location>
</feature>
<sequence>MNKLLFMLALLWVFQSQAIADVRAEKDIDVKVQIEGEDVFVDVNFTVPAPARLVWEVLTDFDHMSTFIGNLQSSKVIDRTENIFRVAQKGIAKYGPVSFPFESIREIHLFSFNKIQTHMVSGNIHKLEGVTQLITEGDLTRVIYHADTIPGVWIPPGVGKLFIEHETREQFQESRDEVMRRKRAANP</sequence>
<dbReference type="Gene3D" id="3.30.530.20">
    <property type="match status" value="1"/>
</dbReference>
<dbReference type="InterPro" id="IPR023393">
    <property type="entry name" value="START-like_dom_sf"/>
</dbReference>
<comment type="similarity">
    <text evidence="1">Belongs to the ribosome association toxin RatA family.</text>
</comment>
<dbReference type="Pfam" id="PF03364">
    <property type="entry name" value="Polyketide_cyc"/>
    <property type="match status" value="1"/>
</dbReference>
<keyword evidence="5" id="KW-1185">Reference proteome</keyword>
<reference evidence="4 5" key="1">
    <citation type="submission" date="2019-03" db="EMBL/GenBank/DDBJ databases">
        <title>Genomic Encyclopedia of Type Strains, Phase IV (KMG-IV): sequencing the most valuable type-strain genomes for metagenomic binning, comparative biology and taxonomic classification.</title>
        <authorList>
            <person name="Goeker M."/>
        </authorList>
    </citation>
    <scope>NUCLEOTIDE SEQUENCE [LARGE SCALE GENOMIC DNA]</scope>
    <source>
        <strain evidence="4 5">DSM 100309</strain>
    </source>
</reference>